<dbReference type="Proteomes" id="UP000637819">
    <property type="component" value="Chromosome"/>
</dbReference>
<feature type="domain" description="AB hydrolase-1" evidence="2">
    <location>
        <begin position="35"/>
        <end position="279"/>
    </location>
</feature>
<evidence type="ECO:0000259" key="2">
    <source>
        <dbReference type="Pfam" id="PF12697"/>
    </source>
</evidence>
<reference evidence="3 4" key="1">
    <citation type="submission" date="2021-01" db="EMBL/GenBank/DDBJ databases">
        <title>Genome Sequence and Methylation Pattern of Haloterrigena salifodinae BOL5-1, An Extremely Halophilic Archaeon from a Bolivian Salt Mine.</title>
        <authorList>
            <person name="DasSarma P."/>
            <person name="Anton B.P."/>
            <person name="DasSarma S.L."/>
            <person name="von Ehrenheim H.A.L."/>
            <person name="Martinez F.L."/>
            <person name="Guzman D."/>
            <person name="Roberts R.J."/>
            <person name="DasSarma S."/>
        </authorList>
    </citation>
    <scope>NUCLEOTIDE SEQUENCE [LARGE SCALE GENOMIC DNA]</scope>
    <source>
        <strain evidence="3 4">BOL5-1</strain>
    </source>
</reference>
<accession>A0A8T8E532</accession>
<dbReference type="PANTHER" id="PTHR43194:SF2">
    <property type="entry name" value="PEROXISOMAL MEMBRANE PROTEIN LPX1"/>
    <property type="match status" value="1"/>
</dbReference>
<dbReference type="InterPro" id="IPR029058">
    <property type="entry name" value="AB_hydrolase_fold"/>
</dbReference>
<dbReference type="AlphaFoldDB" id="A0A8T8E532"/>
<gene>
    <name evidence="3" type="ORF">JMJ58_06075</name>
</gene>
<dbReference type="GO" id="GO:0016787">
    <property type="term" value="F:hydrolase activity"/>
    <property type="evidence" value="ECO:0007669"/>
    <property type="project" value="UniProtKB-KW"/>
</dbReference>
<feature type="region of interest" description="Disordered" evidence="1">
    <location>
        <begin position="134"/>
        <end position="158"/>
    </location>
</feature>
<evidence type="ECO:0000313" key="4">
    <source>
        <dbReference type="Proteomes" id="UP000637819"/>
    </source>
</evidence>
<keyword evidence="3" id="KW-0378">Hydrolase</keyword>
<dbReference type="KEGG" id="hsal:JMJ58_06075"/>
<dbReference type="InterPro" id="IPR000073">
    <property type="entry name" value="AB_hydrolase_1"/>
</dbReference>
<dbReference type="EMBL" id="CP069188">
    <property type="protein sequence ID" value="QRV16451.1"/>
    <property type="molecule type" value="Genomic_DNA"/>
</dbReference>
<dbReference type="SUPFAM" id="SSF53474">
    <property type="entry name" value="alpha/beta-Hydrolases"/>
    <property type="match status" value="1"/>
</dbReference>
<feature type="compositionally biased region" description="Acidic residues" evidence="1">
    <location>
        <begin position="140"/>
        <end position="158"/>
    </location>
</feature>
<evidence type="ECO:0000313" key="3">
    <source>
        <dbReference type="EMBL" id="QRV16451.1"/>
    </source>
</evidence>
<dbReference type="Gene3D" id="3.40.50.1820">
    <property type="entry name" value="alpha/beta hydrolase"/>
    <property type="match status" value="1"/>
</dbReference>
<dbReference type="PANTHER" id="PTHR43194">
    <property type="entry name" value="HYDROLASE ALPHA/BETA FOLD FAMILY"/>
    <property type="match status" value="1"/>
</dbReference>
<keyword evidence="4" id="KW-1185">Reference proteome</keyword>
<dbReference type="InterPro" id="IPR050228">
    <property type="entry name" value="Carboxylesterase_BioH"/>
</dbReference>
<evidence type="ECO:0000256" key="1">
    <source>
        <dbReference type="SAM" id="MobiDB-lite"/>
    </source>
</evidence>
<dbReference type="Pfam" id="PF12697">
    <property type="entry name" value="Abhydrolase_6"/>
    <property type="match status" value="1"/>
</dbReference>
<dbReference type="OrthoDB" id="7466at2157"/>
<dbReference type="GeneID" id="62874673"/>
<protein>
    <submittedName>
        <fullName evidence="3">Alpha/beta hydrolase</fullName>
    </submittedName>
</protein>
<dbReference type="RefSeq" id="WP_204748726.1">
    <property type="nucleotide sequence ID" value="NZ_CP069188.1"/>
</dbReference>
<name>A0A8T8E532_9EURY</name>
<organism evidence="3 4">
    <name type="scientific">Haloterrigena salifodinae</name>
    <dbReference type="NCBI Taxonomy" id="2675099"/>
    <lineage>
        <taxon>Archaea</taxon>
        <taxon>Methanobacteriati</taxon>
        <taxon>Methanobacteriota</taxon>
        <taxon>Stenosarchaea group</taxon>
        <taxon>Halobacteria</taxon>
        <taxon>Halobacteriales</taxon>
        <taxon>Natrialbaceae</taxon>
        <taxon>Haloterrigena</taxon>
    </lineage>
</organism>
<sequence length="288" mass="30869">MADVATPDGWTDGDVEVGGVRLHYYRSGGSGRPFVVSHGITNDGRSRIPLVEDLTDEYDVIAYDARGHGRSAAPDEQYTYADLADDLVGLVNALDLEDPVLYGHSMGGTTVATAAARESDLPQAVVLEDPELLPGLVGDADADGDGDEAEPDPADDDFLNPIVERVRGRPAPSREALLETEPELQPLLEADRERLATLLADAFMNVDEAVETLFAAERADPDAVFAAIEAPTLVLKADAAPDARERHREAAAHLPAGRLVHVDGAGHCVLRDEPDRTLEIVREFLASH</sequence>
<proteinExistence type="predicted"/>